<dbReference type="PRINTS" id="PR00095">
    <property type="entry name" value="ANTSNTHASEI"/>
</dbReference>
<evidence type="ECO:0000313" key="4">
    <source>
        <dbReference type="Proteomes" id="UP000245086"/>
    </source>
</evidence>
<dbReference type="AlphaFoldDB" id="A0A2P2EDS4"/>
<feature type="domain" description="Chorismate-utilising enzyme C-terminal" evidence="1">
    <location>
        <begin position="190"/>
        <end position="450"/>
    </location>
</feature>
<sequence length="464" mass="51014">MTDPIIRPLAWQPPMHVLAKLGQVAGCLGFIGGGQHPLSRWSYIMADPVEVHVWHRFQGGDPFFGLQERLAKLSLTPSPDYGPFQGGWAGLLSYELGHAFENLPEANSKTLSAQWPDVWLGLYDTLAIFDAQNCKAWVLSWGLSTHGRPDTQLAISKADDFKRWIETEAGRPEEPVNPATHVGLLPVLTREEMESRIARTIDYIHAGDVFQANLSARFSGNLPEDDTPLALFSRLMSRHPSPFAAYLNLGDMVVASHSPERFMSRTADGVLETRPIKGTAMRHKDPDLDARQAETLLSSVKDRAENLMIVDLMRNDLSRVCLPGSVRVPRLCALESFSTVHHLVSDVRGQQRPGLGFFDALRASFPPGSITGAPKVRAMEIISELEGEPRGPWCGSMIRVGFDGAADSNVLIRTAACQKRGQIWQIDARAGAGIVADSEPALEYDEILMKVRALRLAASRGSLP</sequence>
<gene>
    <name evidence="3" type="primary">pabB</name>
    <name evidence="3" type="ORF">PbB2_02899</name>
</gene>
<dbReference type="PANTHER" id="PTHR11236:SF50">
    <property type="entry name" value="AMINODEOXYCHORISMATE SYNTHASE COMPONENT 1"/>
    <property type="match status" value="1"/>
</dbReference>
<organism evidence="3 4">
    <name type="scientific">Candidatus Phycosocius bacilliformis</name>
    <dbReference type="NCBI Taxonomy" id="1445552"/>
    <lineage>
        <taxon>Bacteria</taxon>
        <taxon>Pseudomonadati</taxon>
        <taxon>Pseudomonadota</taxon>
        <taxon>Alphaproteobacteria</taxon>
        <taxon>Caulobacterales</taxon>
        <taxon>Caulobacterales incertae sedis</taxon>
        <taxon>Candidatus Phycosocius</taxon>
    </lineage>
</organism>
<dbReference type="Pfam" id="PF00425">
    <property type="entry name" value="Chorismate_bind"/>
    <property type="match status" value="1"/>
</dbReference>
<dbReference type="InterPro" id="IPR019999">
    <property type="entry name" value="Anth_synth_I-like"/>
</dbReference>
<dbReference type="GO" id="GO:0000162">
    <property type="term" value="P:L-tryptophan biosynthetic process"/>
    <property type="evidence" value="ECO:0007669"/>
    <property type="project" value="TreeGrafter"/>
</dbReference>
<keyword evidence="3" id="KW-0032">Aminotransferase</keyword>
<dbReference type="Pfam" id="PF04715">
    <property type="entry name" value="Anth_synt_I_N"/>
    <property type="match status" value="1"/>
</dbReference>
<accession>A0A2P2EDS4</accession>
<protein>
    <submittedName>
        <fullName evidence="3">Aminodeoxychorismate synthase component 1</fullName>
        <ecNumber evidence="3">2.6.1.85</ecNumber>
    </submittedName>
</protein>
<dbReference type="SUPFAM" id="SSF56322">
    <property type="entry name" value="ADC synthase"/>
    <property type="match status" value="1"/>
</dbReference>
<dbReference type="PANTHER" id="PTHR11236">
    <property type="entry name" value="AMINOBENZOATE/ANTHRANILATE SYNTHASE"/>
    <property type="match status" value="1"/>
</dbReference>
<dbReference type="EMBL" id="BFBR01000011">
    <property type="protein sequence ID" value="GBF59207.1"/>
    <property type="molecule type" value="Genomic_DNA"/>
</dbReference>
<reference evidence="3 4" key="1">
    <citation type="journal article" date="2018" name="Genome Announc.">
        <title>Draft Genome Sequence of "Candidatus Phycosocius bacilliformis," an Alphaproteobacterial Ectosymbiont of the Hydrocarbon-Producing Green Alga Botryococcus braunii.</title>
        <authorList>
            <person name="Tanabe Y."/>
            <person name="Yamaguchi H."/>
            <person name="Watanabe M.M."/>
        </authorList>
    </citation>
    <scope>NUCLEOTIDE SEQUENCE [LARGE SCALE GENOMIC DNA]</scope>
    <source>
        <strain evidence="3 4">BOTRYCO-2</strain>
    </source>
</reference>
<keyword evidence="4" id="KW-1185">Reference proteome</keyword>
<feature type="domain" description="Anthranilate synthase component I N-terminal" evidence="2">
    <location>
        <begin position="37"/>
        <end position="136"/>
    </location>
</feature>
<dbReference type="EC" id="2.6.1.85" evidence="3"/>
<name>A0A2P2EDS4_9PROT</name>
<proteinExistence type="predicted"/>
<dbReference type="InterPro" id="IPR005801">
    <property type="entry name" value="ADC_synthase"/>
</dbReference>
<evidence type="ECO:0000313" key="3">
    <source>
        <dbReference type="EMBL" id="GBF59207.1"/>
    </source>
</evidence>
<dbReference type="InterPro" id="IPR006805">
    <property type="entry name" value="Anth_synth_I_N"/>
</dbReference>
<evidence type="ECO:0000259" key="2">
    <source>
        <dbReference type="Pfam" id="PF04715"/>
    </source>
</evidence>
<dbReference type="Gene3D" id="3.60.120.10">
    <property type="entry name" value="Anthranilate synthase"/>
    <property type="match status" value="1"/>
</dbReference>
<evidence type="ECO:0000259" key="1">
    <source>
        <dbReference type="Pfam" id="PF00425"/>
    </source>
</evidence>
<comment type="caution">
    <text evidence="3">The sequence shown here is derived from an EMBL/GenBank/DDBJ whole genome shotgun (WGS) entry which is preliminary data.</text>
</comment>
<dbReference type="GO" id="GO:0046820">
    <property type="term" value="F:4-amino-4-deoxychorismate synthase activity"/>
    <property type="evidence" value="ECO:0007669"/>
    <property type="project" value="UniProtKB-EC"/>
</dbReference>
<keyword evidence="3" id="KW-0808">Transferase</keyword>
<dbReference type="InterPro" id="IPR015890">
    <property type="entry name" value="Chorismate_C"/>
</dbReference>
<dbReference type="Proteomes" id="UP000245086">
    <property type="component" value="Unassembled WGS sequence"/>
</dbReference>